<evidence type="ECO:0000256" key="2">
    <source>
        <dbReference type="ARBA" id="ARBA00006557"/>
    </source>
</evidence>
<evidence type="ECO:0000313" key="8">
    <source>
        <dbReference type="EMBL" id="RZF37190.1"/>
    </source>
</evidence>
<evidence type="ECO:0000256" key="5">
    <source>
        <dbReference type="ARBA" id="ARBA00023180"/>
    </source>
</evidence>
<dbReference type="SMR" id="A0A482WVW2"/>
<dbReference type="PANTHER" id="PTHR12450:SF22">
    <property type="entry name" value="EXTRACELLULAR SERINE_THREONINE PROTEIN CG31145"/>
    <property type="match status" value="1"/>
</dbReference>
<dbReference type="STRING" id="195883.A0A482WVW2"/>
<keyword evidence="5" id="KW-0325">Glycoprotein</keyword>
<comment type="caution">
    <text evidence="8">The sequence shown here is derived from an EMBL/GenBank/DDBJ whole genome shotgun (WGS) entry which is preliminary data.</text>
</comment>
<feature type="binding site" evidence="6">
    <location>
        <begin position="62"/>
        <end position="65"/>
    </location>
    <ligand>
        <name>ATP</name>
        <dbReference type="ChEBI" id="CHEBI:30616"/>
    </ligand>
</feature>
<feature type="domain" description="FAM20 C-terminal" evidence="7">
    <location>
        <begin position="26"/>
        <end position="94"/>
    </location>
</feature>
<evidence type="ECO:0000313" key="9">
    <source>
        <dbReference type="Proteomes" id="UP000291343"/>
    </source>
</evidence>
<dbReference type="GO" id="GO:0005524">
    <property type="term" value="F:ATP binding"/>
    <property type="evidence" value="ECO:0007669"/>
    <property type="project" value="UniProtKB-KW"/>
</dbReference>
<comment type="similarity">
    <text evidence="2">Belongs to the FAM20 family.</text>
</comment>
<evidence type="ECO:0000256" key="3">
    <source>
        <dbReference type="ARBA" id="ARBA00023034"/>
    </source>
</evidence>
<comment type="subcellular location">
    <subcellularLocation>
        <location evidence="1">Golgi apparatus</location>
    </subcellularLocation>
</comment>
<evidence type="ECO:0000259" key="7">
    <source>
        <dbReference type="Pfam" id="PF06702"/>
    </source>
</evidence>
<proteinExistence type="inferred from homology"/>
<keyword evidence="6" id="KW-0547">Nucleotide-binding</keyword>
<organism evidence="8 9">
    <name type="scientific">Laodelphax striatellus</name>
    <name type="common">Small brown planthopper</name>
    <name type="synonym">Delphax striatella</name>
    <dbReference type="NCBI Taxonomy" id="195883"/>
    <lineage>
        <taxon>Eukaryota</taxon>
        <taxon>Metazoa</taxon>
        <taxon>Ecdysozoa</taxon>
        <taxon>Arthropoda</taxon>
        <taxon>Hexapoda</taxon>
        <taxon>Insecta</taxon>
        <taxon>Pterygota</taxon>
        <taxon>Neoptera</taxon>
        <taxon>Paraneoptera</taxon>
        <taxon>Hemiptera</taxon>
        <taxon>Auchenorrhyncha</taxon>
        <taxon>Fulgoroidea</taxon>
        <taxon>Delphacidae</taxon>
        <taxon>Criomorphinae</taxon>
        <taxon>Laodelphax</taxon>
    </lineage>
</organism>
<protein>
    <recommendedName>
        <fullName evidence="7">FAM20 C-terminal domain-containing protein</fullName>
    </recommendedName>
</protein>
<name>A0A482WVW2_LAOST</name>
<accession>A0A482WVW2</accession>
<evidence type="ECO:0000256" key="1">
    <source>
        <dbReference type="ARBA" id="ARBA00004555"/>
    </source>
</evidence>
<evidence type="ECO:0000256" key="4">
    <source>
        <dbReference type="ARBA" id="ARBA00023157"/>
    </source>
</evidence>
<keyword evidence="9" id="KW-1185">Reference proteome</keyword>
<dbReference type="InParanoid" id="A0A482WVW2"/>
<keyword evidence="6" id="KW-0067">ATP-binding</keyword>
<keyword evidence="4" id="KW-1015">Disulfide bond</keyword>
<keyword evidence="3" id="KW-0333">Golgi apparatus</keyword>
<gene>
    <name evidence="8" type="ORF">LSTR_LSTR016001</name>
</gene>
<dbReference type="InterPro" id="IPR024869">
    <property type="entry name" value="FAM20"/>
</dbReference>
<evidence type="ECO:0000256" key="6">
    <source>
        <dbReference type="PIRSR" id="PIRSR624869-2"/>
    </source>
</evidence>
<dbReference type="InterPro" id="IPR009581">
    <property type="entry name" value="FAM20_C"/>
</dbReference>
<dbReference type="Proteomes" id="UP000291343">
    <property type="component" value="Unassembled WGS sequence"/>
</dbReference>
<dbReference type="GO" id="GO:0004674">
    <property type="term" value="F:protein serine/threonine kinase activity"/>
    <property type="evidence" value="ECO:0007669"/>
    <property type="project" value="TreeGrafter"/>
</dbReference>
<dbReference type="GO" id="GO:0005794">
    <property type="term" value="C:Golgi apparatus"/>
    <property type="evidence" value="ECO:0007669"/>
    <property type="project" value="UniProtKB-SubCell"/>
</dbReference>
<dbReference type="Pfam" id="PF06702">
    <property type="entry name" value="Fam20C"/>
    <property type="match status" value="1"/>
</dbReference>
<reference evidence="8 9" key="1">
    <citation type="journal article" date="2017" name="Gigascience">
        <title>Genome sequence of the small brown planthopper, Laodelphax striatellus.</title>
        <authorList>
            <person name="Zhu J."/>
            <person name="Jiang F."/>
            <person name="Wang X."/>
            <person name="Yang P."/>
            <person name="Bao Y."/>
            <person name="Zhao W."/>
            <person name="Wang W."/>
            <person name="Lu H."/>
            <person name="Wang Q."/>
            <person name="Cui N."/>
            <person name="Li J."/>
            <person name="Chen X."/>
            <person name="Luo L."/>
            <person name="Yu J."/>
            <person name="Kang L."/>
            <person name="Cui F."/>
        </authorList>
    </citation>
    <scope>NUCLEOTIDE SEQUENCE [LARGE SCALE GENOMIC DNA]</scope>
    <source>
        <strain evidence="8">Lst14</strain>
    </source>
</reference>
<dbReference type="EMBL" id="QKKF02025172">
    <property type="protein sequence ID" value="RZF37190.1"/>
    <property type="molecule type" value="Genomic_DNA"/>
</dbReference>
<dbReference type="PANTHER" id="PTHR12450">
    <property type="entry name" value="DENTIN MATRIX PROTEIN 4 PROTEIN FAM20"/>
    <property type="match status" value="1"/>
</dbReference>
<dbReference type="AlphaFoldDB" id="A0A482WVW2"/>
<dbReference type="OrthoDB" id="8583677at2759"/>
<sequence>MPVVGRMLNMTTEIFDIADGPLLQTFFVSPSNNMCFHGKCSYYCDTSHAVCGSPDTLEGSFAAFLPSREFGNRKVWRHPWRRSYHKRRKAQWEQGSVPTVDAGWCNPAIFLIRINL</sequence>